<protein>
    <recommendedName>
        <fullName evidence="3">HMA domain-containing protein</fullName>
    </recommendedName>
</protein>
<reference evidence="2" key="1">
    <citation type="journal article" date="2019" name="Int. J. Syst. Evol. Microbiol.">
        <title>The Global Catalogue of Microorganisms (GCM) 10K type strain sequencing project: providing services to taxonomists for standard genome sequencing and annotation.</title>
        <authorList>
            <consortium name="The Broad Institute Genomics Platform"/>
            <consortium name="The Broad Institute Genome Sequencing Center for Infectious Disease"/>
            <person name="Wu L."/>
            <person name="Ma J."/>
        </authorList>
    </citation>
    <scope>NUCLEOTIDE SEQUENCE [LARGE SCALE GENOMIC DNA]</scope>
    <source>
        <strain evidence="2">KCTC 42217</strain>
    </source>
</reference>
<evidence type="ECO:0000313" key="2">
    <source>
        <dbReference type="Proteomes" id="UP001597387"/>
    </source>
</evidence>
<organism evidence="1 2">
    <name type="scientific">Paradesertivirga mongoliensis</name>
    <dbReference type="NCBI Taxonomy" id="2100740"/>
    <lineage>
        <taxon>Bacteria</taxon>
        <taxon>Pseudomonadati</taxon>
        <taxon>Bacteroidota</taxon>
        <taxon>Sphingobacteriia</taxon>
        <taxon>Sphingobacteriales</taxon>
        <taxon>Sphingobacteriaceae</taxon>
        <taxon>Paradesertivirga</taxon>
    </lineage>
</organism>
<dbReference type="RefSeq" id="WP_255903277.1">
    <property type="nucleotide sequence ID" value="NZ_JAFMZO010000003.1"/>
</dbReference>
<evidence type="ECO:0000313" key="1">
    <source>
        <dbReference type="EMBL" id="MFD2162605.1"/>
    </source>
</evidence>
<comment type="caution">
    <text evidence="1">The sequence shown here is derived from an EMBL/GenBank/DDBJ whole genome shotgun (WGS) entry which is preliminary data.</text>
</comment>
<sequence>MNILVFKTSITAEEEIVKVQPLLDSVPTIKHWNFDLDDCDNILRIVSNNLDPESIESMLQTAGFDCRELAD</sequence>
<evidence type="ECO:0008006" key="3">
    <source>
        <dbReference type="Google" id="ProtNLM"/>
    </source>
</evidence>
<dbReference type="EMBL" id="JBHUHZ010000001">
    <property type="protein sequence ID" value="MFD2162605.1"/>
    <property type="molecule type" value="Genomic_DNA"/>
</dbReference>
<proteinExistence type="predicted"/>
<dbReference type="Proteomes" id="UP001597387">
    <property type="component" value="Unassembled WGS sequence"/>
</dbReference>
<gene>
    <name evidence="1" type="ORF">ACFSJU_09400</name>
</gene>
<accession>A0ABW4ZL05</accession>
<keyword evidence="2" id="KW-1185">Reference proteome</keyword>
<name>A0ABW4ZL05_9SPHI</name>